<keyword evidence="3 6" id="KW-0812">Transmembrane</keyword>
<evidence type="ECO:0000259" key="8">
    <source>
        <dbReference type="Pfam" id="PF12704"/>
    </source>
</evidence>
<dbReference type="PANTHER" id="PTHR30572:SF18">
    <property type="entry name" value="ABC-TYPE MACROLIDE FAMILY EXPORT SYSTEM PERMEASE COMPONENT 2"/>
    <property type="match status" value="1"/>
</dbReference>
<proteinExistence type="predicted"/>
<feature type="transmembrane region" description="Helical" evidence="6">
    <location>
        <begin position="802"/>
        <end position="829"/>
    </location>
</feature>
<dbReference type="InterPro" id="IPR003838">
    <property type="entry name" value="ABC3_permease_C"/>
</dbReference>
<evidence type="ECO:0000313" key="9">
    <source>
        <dbReference type="EMBL" id="WOK07559.1"/>
    </source>
</evidence>
<dbReference type="EMBL" id="CP136051">
    <property type="protein sequence ID" value="WOK07559.1"/>
    <property type="molecule type" value="Genomic_DNA"/>
</dbReference>
<feature type="domain" description="ABC3 transporter permease C-terminal" evidence="7">
    <location>
        <begin position="377"/>
        <end position="495"/>
    </location>
</feature>
<evidence type="ECO:0000256" key="2">
    <source>
        <dbReference type="ARBA" id="ARBA00022475"/>
    </source>
</evidence>
<dbReference type="PANTHER" id="PTHR30572">
    <property type="entry name" value="MEMBRANE COMPONENT OF TRANSPORTER-RELATED"/>
    <property type="match status" value="1"/>
</dbReference>
<feature type="domain" description="MacB-like periplasmic core" evidence="8">
    <location>
        <begin position="104"/>
        <end position="329"/>
    </location>
</feature>
<feature type="transmembrane region" description="Helical" evidence="6">
    <location>
        <begin position="841"/>
        <end position="863"/>
    </location>
</feature>
<feature type="domain" description="MacB-like periplasmic core" evidence="8">
    <location>
        <begin position="566"/>
        <end position="724"/>
    </location>
</feature>
<feature type="transmembrane region" description="Helical" evidence="6">
    <location>
        <begin position="517"/>
        <end position="537"/>
    </location>
</feature>
<feature type="transmembrane region" description="Helical" evidence="6">
    <location>
        <begin position="371"/>
        <end position="393"/>
    </location>
</feature>
<accession>A0ABZ0ITU4</accession>
<feature type="transmembrane region" description="Helical" evidence="6">
    <location>
        <begin position="752"/>
        <end position="781"/>
    </location>
</feature>
<dbReference type="RefSeq" id="WP_317490234.1">
    <property type="nucleotide sequence ID" value="NZ_CP136051.1"/>
</dbReference>
<dbReference type="Pfam" id="PF02687">
    <property type="entry name" value="FtsX"/>
    <property type="match status" value="2"/>
</dbReference>
<gene>
    <name evidence="9" type="ORF">RT717_02850</name>
</gene>
<evidence type="ECO:0000259" key="7">
    <source>
        <dbReference type="Pfam" id="PF02687"/>
    </source>
</evidence>
<evidence type="ECO:0000256" key="3">
    <source>
        <dbReference type="ARBA" id="ARBA00022692"/>
    </source>
</evidence>
<keyword evidence="2" id="KW-1003">Cell membrane</keyword>
<feature type="domain" description="ABC3 transporter permease C-terminal" evidence="7">
    <location>
        <begin position="761"/>
        <end position="875"/>
    </location>
</feature>
<protein>
    <submittedName>
        <fullName evidence="9">ABC transporter permease</fullName>
    </submittedName>
</protein>
<reference evidence="9 10" key="1">
    <citation type="journal article" date="2023" name="Microbiol. Resour. Announc.">
        <title>Complete Genome Sequence of Imperialibacter roseus strain P4T.</title>
        <authorList>
            <person name="Tizabi D.R."/>
            <person name="Bachvaroff T."/>
            <person name="Hill R.T."/>
        </authorList>
    </citation>
    <scope>NUCLEOTIDE SEQUENCE [LARGE SCALE GENOMIC DNA]</scope>
    <source>
        <strain evidence="9 10">P4T</strain>
    </source>
</reference>
<keyword evidence="10" id="KW-1185">Reference proteome</keyword>
<dbReference type="InterPro" id="IPR047699">
    <property type="entry name" value="Permease_put_prefix"/>
</dbReference>
<evidence type="ECO:0000256" key="5">
    <source>
        <dbReference type="ARBA" id="ARBA00023136"/>
    </source>
</evidence>
<dbReference type="Pfam" id="PF12704">
    <property type="entry name" value="MacB_PCD"/>
    <property type="match status" value="2"/>
</dbReference>
<dbReference type="Proteomes" id="UP001302349">
    <property type="component" value="Chromosome"/>
</dbReference>
<comment type="subcellular location">
    <subcellularLocation>
        <location evidence="1">Cell membrane</location>
        <topology evidence="1">Multi-pass membrane protein</topology>
    </subcellularLocation>
</comment>
<evidence type="ECO:0000256" key="4">
    <source>
        <dbReference type="ARBA" id="ARBA00022989"/>
    </source>
</evidence>
<evidence type="ECO:0000256" key="1">
    <source>
        <dbReference type="ARBA" id="ARBA00004651"/>
    </source>
</evidence>
<dbReference type="InterPro" id="IPR025857">
    <property type="entry name" value="MacB_PCD"/>
</dbReference>
<keyword evidence="4 6" id="KW-1133">Transmembrane helix</keyword>
<name>A0ABZ0ITU4_9BACT</name>
<feature type="transmembrane region" description="Helical" evidence="6">
    <location>
        <begin position="422"/>
        <end position="444"/>
    </location>
</feature>
<dbReference type="NCBIfam" id="NF038404">
    <property type="entry name" value="perm_prefix_2"/>
    <property type="match status" value="1"/>
</dbReference>
<evidence type="ECO:0000313" key="10">
    <source>
        <dbReference type="Proteomes" id="UP001302349"/>
    </source>
</evidence>
<keyword evidence="5 6" id="KW-0472">Membrane</keyword>
<evidence type="ECO:0000256" key="6">
    <source>
        <dbReference type="SAM" id="Phobius"/>
    </source>
</evidence>
<feature type="transmembrane region" description="Helical" evidence="6">
    <location>
        <begin position="469"/>
        <end position="496"/>
    </location>
</feature>
<organism evidence="9 10">
    <name type="scientific">Imperialibacter roseus</name>
    <dbReference type="NCBI Taxonomy" id="1324217"/>
    <lineage>
        <taxon>Bacteria</taxon>
        <taxon>Pseudomonadati</taxon>
        <taxon>Bacteroidota</taxon>
        <taxon>Cytophagia</taxon>
        <taxon>Cytophagales</taxon>
        <taxon>Flammeovirgaceae</taxon>
        <taxon>Imperialibacter</taxon>
    </lineage>
</organism>
<feature type="transmembrane region" description="Helical" evidence="6">
    <location>
        <begin position="102"/>
        <end position="125"/>
    </location>
</feature>
<sequence length="882" mass="99423">MSKRSHISPRIDRPPRWATRFLEWYCKPSLYEDLQGDLLEYFGRNVAAKGLTYARLIYIIDVLKFFRLYTVQKPQIFKGMNQFILLSNYFKTSVRSMARNKLFSTINVVGLAISMSVGLLMIAFLTDIYSFDTFHEKYDRIYRVGNTYQRLEEDESKFASTSIQAANRIKSDVPGIEEMVLITRNFRGDAAYNSKVIAIEGLYAQESFFSVFSFKLKQGDAATVLKEPYSVVLDETTAKKLFDDKDPVGELIKLNDKDSYTVTGVMEDMPGNSHLRAPVVASYSTYEIKEKENEESTRLTRWNNMWSNYIYIVVRPDQDMEALQASLNQISEDENKVDEHTTINMWLQPLAAIVPGEDLSNQIGPSLELKIVWIIVALSFVVLVSACFNYTNLSIARSLRRSKEVGIRKTVGASAGNVFTQFILEAVVISGLSLLFAFVLYYLILRPRFLELGEEIGEMVTLHPSALTFLYFGLLAVIAGLFAGFFPSLFLSRISVHKVLKDVSSLKLFGNIAFRKVLIVFQYTLSLAFIIGATMAYKQYDFAVNFDLGYETENILNIDLLGNDVEKVRTALSEIPEITAMSASTLVTSVGSYWGTKAKYKDPLDSTNIHYNGIDENYIPIHGLEIIAGRNFIPQSDSSAESQIIVNEKLLKRFNIGEPLDAIGETLKVDDKDVKIVGVVKDFHYGKIDSPIKEFAYRYHADQYYVINALISSADIPGTMEKIESKWDELDAIHPFEAEFYDDRIQKSYDEYLIMVKIIGFLAFLAISIASLGLLGMVVFTTETRLKEISIRKVLGATERNLVLLLGKGFITLLIVATAIAVPATWYFFNQIVFNDLAYKATFGFLELFGGVLVVFGIAALAVGSQTVRAARTNPADTLRNE</sequence>
<dbReference type="InterPro" id="IPR050250">
    <property type="entry name" value="Macrolide_Exporter_MacB"/>
</dbReference>